<feature type="domain" description="Carboxymuconolactone decarboxylase-like" evidence="2">
    <location>
        <begin position="51"/>
        <end position="121"/>
    </location>
</feature>
<gene>
    <name evidence="3" type="ORF">D1006_35580</name>
</gene>
<dbReference type="SUPFAM" id="SSF69118">
    <property type="entry name" value="AhpD-like"/>
    <property type="match status" value="1"/>
</dbReference>
<dbReference type="InterPro" id="IPR004675">
    <property type="entry name" value="AhpD_core"/>
</dbReference>
<dbReference type="Gene3D" id="1.20.1290.10">
    <property type="entry name" value="AhpD-like"/>
    <property type="match status" value="1"/>
</dbReference>
<dbReference type="PANTHER" id="PTHR34846:SF10">
    <property type="entry name" value="CYTOPLASMIC PROTEIN"/>
    <property type="match status" value="1"/>
</dbReference>
<organism evidence="3 4">
    <name type="scientific">Burkholderia stabilis</name>
    <dbReference type="NCBI Taxonomy" id="95485"/>
    <lineage>
        <taxon>Bacteria</taxon>
        <taxon>Pseudomonadati</taxon>
        <taxon>Pseudomonadota</taxon>
        <taxon>Betaproteobacteria</taxon>
        <taxon>Burkholderiales</taxon>
        <taxon>Burkholderiaceae</taxon>
        <taxon>Burkholderia</taxon>
        <taxon>Burkholderia cepacia complex</taxon>
    </lineage>
</organism>
<sequence length="177" mass="19809">MPPIATTSSATHPPNDPIPLSQRSVAMPERISFGQLPARLLDVVLNVEEYANNTGHDFRLVELVRARVSQLNGCAYCLDRHIKEGIHAGEDPLRYHLLPVWHETPNFYSPKEQAALRWAEALTLISEHAIGDELVDATRAHFDRDELATLTLIVAQINTWNRLAKPFAWQAGVFQAG</sequence>
<dbReference type="InterPro" id="IPR003779">
    <property type="entry name" value="CMD-like"/>
</dbReference>
<dbReference type="InterPro" id="IPR029032">
    <property type="entry name" value="AhpD-like"/>
</dbReference>
<proteinExistence type="predicted"/>
<dbReference type="OrthoDB" id="9801997at2"/>
<dbReference type="NCBIfam" id="TIGR00778">
    <property type="entry name" value="ahpD_dom"/>
    <property type="match status" value="1"/>
</dbReference>
<name>A0A4Q2A9A5_9BURK</name>
<dbReference type="Proteomes" id="UP000289650">
    <property type="component" value="Unassembled WGS sequence"/>
</dbReference>
<accession>A0A4Q2A9A5</accession>
<feature type="region of interest" description="Disordered" evidence="1">
    <location>
        <begin position="1"/>
        <end position="21"/>
    </location>
</feature>
<evidence type="ECO:0000313" key="4">
    <source>
        <dbReference type="Proteomes" id="UP000289650"/>
    </source>
</evidence>
<dbReference type="GO" id="GO:0051920">
    <property type="term" value="F:peroxiredoxin activity"/>
    <property type="evidence" value="ECO:0007669"/>
    <property type="project" value="InterPro"/>
</dbReference>
<protein>
    <submittedName>
        <fullName evidence="3">Carboxymuconolactone decarboxylase family protein</fullName>
    </submittedName>
</protein>
<dbReference type="EMBL" id="QWEX01000003">
    <property type="protein sequence ID" value="RXV65401.1"/>
    <property type="molecule type" value="Genomic_DNA"/>
</dbReference>
<evidence type="ECO:0000313" key="3">
    <source>
        <dbReference type="EMBL" id="RXV65401.1"/>
    </source>
</evidence>
<reference evidence="3 4" key="1">
    <citation type="submission" date="2018-08" db="EMBL/GenBank/DDBJ databases">
        <title>Mountain-cultivated ginseng endophyte, Burkholderia stabilis and its activity against ginseng root rot disease.</title>
        <authorList>
            <person name="Tapan Kumar M."/>
            <person name="Bae H."/>
            <person name="Shanmugam G."/>
            <person name="Jeon J."/>
        </authorList>
    </citation>
    <scope>NUCLEOTIDE SEQUENCE [LARGE SCALE GENOMIC DNA]</scope>
    <source>
        <strain evidence="3 4">EB159</strain>
    </source>
</reference>
<feature type="compositionally biased region" description="Polar residues" evidence="1">
    <location>
        <begin position="1"/>
        <end position="12"/>
    </location>
</feature>
<comment type="caution">
    <text evidence="3">The sequence shown here is derived from an EMBL/GenBank/DDBJ whole genome shotgun (WGS) entry which is preliminary data.</text>
</comment>
<evidence type="ECO:0000259" key="2">
    <source>
        <dbReference type="Pfam" id="PF02627"/>
    </source>
</evidence>
<evidence type="ECO:0000256" key="1">
    <source>
        <dbReference type="SAM" id="MobiDB-lite"/>
    </source>
</evidence>
<dbReference type="PANTHER" id="PTHR34846">
    <property type="entry name" value="4-CARBOXYMUCONOLACTONE DECARBOXYLASE FAMILY PROTEIN (AFU_ORTHOLOGUE AFUA_6G11590)"/>
    <property type="match status" value="1"/>
</dbReference>
<dbReference type="Pfam" id="PF02627">
    <property type="entry name" value="CMD"/>
    <property type="match status" value="1"/>
</dbReference>
<dbReference type="AlphaFoldDB" id="A0A4Q2A9A5"/>